<protein>
    <submittedName>
        <fullName evidence="5">ABC transporter ATP-binding protein</fullName>
    </submittedName>
</protein>
<dbReference type="GO" id="GO:0005524">
    <property type="term" value="F:ATP binding"/>
    <property type="evidence" value="ECO:0007669"/>
    <property type="project" value="UniProtKB-KW"/>
</dbReference>
<accession>A0ABQ3GJW5</accession>
<dbReference type="PROSITE" id="PS50893">
    <property type="entry name" value="ABC_TRANSPORTER_2"/>
    <property type="match status" value="1"/>
</dbReference>
<dbReference type="InterPro" id="IPR003593">
    <property type="entry name" value="AAA+_ATPase"/>
</dbReference>
<evidence type="ECO:0000313" key="6">
    <source>
        <dbReference type="Proteomes" id="UP000642819"/>
    </source>
</evidence>
<evidence type="ECO:0000259" key="4">
    <source>
        <dbReference type="PROSITE" id="PS50893"/>
    </source>
</evidence>
<dbReference type="PANTHER" id="PTHR24220">
    <property type="entry name" value="IMPORT ATP-BINDING PROTEIN"/>
    <property type="match status" value="1"/>
</dbReference>
<dbReference type="InterPro" id="IPR027417">
    <property type="entry name" value="P-loop_NTPase"/>
</dbReference>
<dbReference type="Pfam" id="PF00005">
    <property type="entry name" value="ABC_tran"/>
    <property type="match status" value="1"/>
</dbReference>
<keyword evidence="6" id="KW-1185">Reference proteome</keyword>
<sequence>MTNLLSVRGLGHTYPGAHAPALHSVDLEISRGESVAIMGASGSGKSTLLHALAGIIAPSAGHVLFHASTGPVQVDTLNDDERAKLRREELGFVFQQGLLLSELSALENVAVALMLSGSTRRDAEAAAAGWLADLGLAGLEDRRLGELSGGQVQRVAIARAHVTGAQLIFADEPTGALDSTTSTEVLDLLLHSVTQGRTLVVVTHDPDVAARCQRVVTLRDGSIVSDVAAANA</sequence>
<keyword evidence="3 5" id="KW-0067">ATP-binding</keyword>
<comment type="caution">
    <text evidence="5">The sequence shown here is derived from an EMBL/GenBank/DDBJ whole genome shotgun (WGS) entry which is preliminary data.</text>
</comment>
<dbReference type="PANTHER" id="PTHR24220:SF685">
    <property type="entry name" value="ABC TRANSPORTER RELATED"/>
    <property type="match status" value="1"/>
</dbReference>
<gene>
    <name evidence="5" type="ORF">GCM10008096_19370</name>
</gene>
<dbReference type="SMART" id="SM00382">
    <property type="entry name" value="AAA"/>
    <property type="match status" value="1"/>
</dbReference>
<keyword evidence="2" id="KW-0547">Nucleotide-binding</keyword>
<evidence type="ECO:0000256" key="2">
    <source>
        <dbReference type="ARBA" id="ARBA00022741"/>
    </source>
</evidence>
<evidence type="ECO:0000256" key="3">
    <source>
        <dbReference type="ARBA" id="ARBA00022840"/>
    </source>
</evidence>
<dbReference type="RefSeq" id="WP_189349963.1">
    <property type="nucleotide sequence ID" value="NZ_BMXK01000007.1"/>
</dbReference>
<dbReference type="Proteomes" id="UP000642819">
    <property type="component" value="Unassembled WGS sequence"/>
</dbReference>
<reference evidence="6" key="1">
    <citation type="journal article" date="2019" name="Int. J. Syst. Evol. Microbiol.">
        <title>The Global Catalogue of Microorganisms (GCM) 10K type strain sequencing project: providing services to taxonomists for standard genome sequencing and annotation.</title>
        <authorList>
            <consortium name="The Broad Institute Genomics Platform"/>
            <consortium name="The Broad Institute Genome Sequencing Center for Infectious Disease"/>
            <person name="Wu L."/>
            <person name="Ma J."/>
        </authorList>
    </citation>
    <scope>NUCLEOTIDE SEQUENCE [LARGE SCALE GENOMIC DNA]</scope>
    <source>
        <strain evidence="6">KCTC 19466</strain>
    </source>
</reference>
<dbReference type="InterPro" id="IPR015854">
    <property type="entry name" value="ABC_transpr_LolD-like"/>
</dbReference>
<dbReference type="CDD" id="cd03255">
    <property type="entry name" value="ABC_MJ0796_LolCDE_FtsE"/>
    <property type="match status" value="1"/>
</dbReference>
<proteinExistence type="predicted"/>
<name>A0ABQ3GJW5_9MICC</name>
<dbReference type="EMBL" id="BMXK01000007">
    <property type="protein sequence ID" value="GHD07996.1"/>
    <property type="molecule type" value="Genomic_DNA"/>
</dbReference>
<feature type="domain" description="ABC transporter" evidence="4">
    <location>
        <begin position="5"/>
        <end position="232"/>
    </location>
</feature>
<dbReference type="InterPro" id="IPR017911">
    <property type="entry name" value="MacB-like_ATP-bd"/>
</dbReference>
<dbReference type="Gene3D" id="3.40.50.300">
    <property type="entry name" value="P-loop containing nucleotide triphosphate hydrolases"/>
    <property type="match status" value="1"/>
</dbReference>
<organism evidence="5 6">
    <name type="scientific">Zhihengliuella salsuginis</name>
    <dbReference type="NCBI Taxonomy" id="578222"/>
    <lineage>
        <taxon>Bacteria</taxon>
        <taxon>Bacillati</taxon>
        <taxon>Actinomycetota</taxon>
        <taxon>Actinomycetes</taxon>
        <taxon>Micrococcales</taxon>
        <taxon>Micrococcaceae</taxon>
        <taxon>Zhihengliuella</taxon>
    </lineage>
</organism>
<evidence type="ECO:0000256" key="1">
    <source>
        <dbReference type="ARBA" id="ARBA00022448"/>
    </source>
</evidence>
<evidence type="ECO:0000313" key="5">
    <source>
        <dbReference type="EMBL" id="GHD07996.1"/>
    </source>
</evidence>
<keyword evidence="1" id="KW-0813">Transport</keyword>
<dbReference type="SUPFAM" id="SSF52540">
    <property type="entry name" value="P-loop containing nucleoside triphosphate hydrolases"/>
    <property type="match status" value="1"/>
</dbReference>
<dbReference type="InterPro" id="IPR003439">
    <property type="entry name" value="ABC_transporter-like_ATP-bd"/>
</dbReference>